<dbReference type="Proteomes" id="UP000018460">
    <property type="component" value="Unassembled WGS sequence"/>
</dbReference>
<evidence type="ECO:0000256" key="1">
    <source>
        <dbReference type="SAM" id="Phobius"/>
    </source>
</evidence>
<sequence>MNTAALLLSVVFSSIGFGYFIYGKKQQQTLPLVCGLALMIYPYFIDSAAVMTAIGLLLILAPRFIRL</sequence>
<organism evidence="2 3">
    <name type="scientific">Acinetobacter bouvetii DSM 14964 = CIP 107468</name>
    <dbReference type="NCBI Taxonomy" id="1120925"/>
    <lineage>
        <taxon>Bacteria</taxon>
        <taxon>Pseudomonadati</taxon>
        <taxon>Pseudomonadota</taxon>
        <taxon>Gammaproteobacteria</taxon>
        <taxon>Moraxellales</taxon>
        <taxon>Moraxellaceae</taxon>
        <taxon>Acinetobacter</taxon>
    </lineage>
</organism>
<dbReference type="eggNOG" id="ENOG50330GM">
    <property type="taxonomic scope" value="Bacteria"/>
</dbReference>
<gene>
    <name evidence="2" type="ORF">F941_00798</name>
</gene>
<proteinExistence type="predicted"/>
<dbReference type="PATRIC" id="fig|1120925.3.peg.857"/>
<keyword evidence="1" id="KW-1133">Transmembrane helix</keyword>
<dbReference type="EMBL" id="APQD01000007">
    <property type="protein sequence ID" value="ENV83494.1"/>
    <property type="molecule type" value="Genomic_DNA"/>
</dbReference>
<feature type="transmembrane region" description="Helical" evidence="1">
    <location>
        <begin position="40"/>
        <end position="61"/>
    </location>
</feature>
<dbReference type="AlphaFoldDB" id="N9DLA8"/>
<dbReference type="OrthoDB" id="9804360at2"/>
<evidence type="ECO:0000313" key="3">
    <source>
        <dbReference type="Proteomes" id="UP000018460"/>
    </source>
</evidence>
<evidence type="ECO:0000313" key="2">
    <source>
        <dbReference type="EMBL" id="ENV83494.1"/>
    </source>
</evidence>
<keyword evidence="1" id="KW-0472">Membrane</keyword>
<reference evidence="2 3" key="1">
    <citation type="submission" date="2013-02" db="EMBL/GenBank/DDBJ databases">
        <title>The Genome Sequence of Acinetobacter bouvetii CIP 107468.</title>
        <authorList>
            <consortium name="The Broad Institute Genome Sequencing Platform"/>
            <consortium name="The Broad Institute Genome Sequencing Center for Infectious Disease"/>
            <person name="Cerqueira G."/>
            <person name="Feldgarden M."/>
            <person name="Courvalin P."/>
            <person name="Perichon B."/>
            <person name="Grillot-Courvalin C."/>
            <person name="Clermont D."/>
            <person name="Rocha E."/>
            <person name="Yoon E.-J."/>
            <person name="Nemec A."/>
            <person name="Walker B."/>
            <person name="Young S.K."/>
            <person name="Zeng Q."/>
            <person name="Gargeya S."/>
            <person name="Fitzgerald M."/>
            <person name="Haas B."/>
            <person name="Abouelleil A."/>
            <person name="Alvarado L."/>
            <person name="Arachchi H.M."/>
            <person name="Berlin A.M."/>
            <person name="Chapman S.B."/>
            <person name="Dewar J."/>
            <person name="Goldberg J."/>
            <person name="Griggs A."/>
            <person name="Gujja S."/>
            <person name="Hansen M."/>
            <person name="Howarth C."/>
            <person name="Imamovic A."/>
            <person name="Larimer J."/>
            <person name="McCowan C."/>
            <person name="Murphy C."/>
            <person name="Neiman D."/>
            <person name="Pearson M."/>
            <person name="Priest M."/>
            <person name="Roberts A."/>
            <person name="Saif S."/>
            <person name="Shea T."/>
            <person name="Sisk P."/>
            <person name="Sykes S."/>
            <person name="Wortman J."/>
            <person name="Nusbaum C."/>
            <person name="Birren B."/>
        </authorList>
    </citation>
    <scope>NUCLEOTIDE SEQUENCE [LARGE SCALE GENOMIC DNA]</scope>
    <source>
        <strain evidence="2 3">CIP 107468</strain>
    </source>
</reference>
<keyword evidence="1" id="KW-0812">Transmembrane</keyword>
<dbReference type="RefSeq" id="WP_005008133.1">
    <property type="nucleotide sequence ID" value="NZ_KB849726.1"/>
</dbReference>
<comment type="caution">
    <text evidence="2">The sequence shown here is derived from an EMBL/GenBank/DDBJ whole genome shotgun (WGS) entry which is preliminary data.</text>
</comment>
<name>N9DLA8_9GAMM</name>
<protein>
    <recommendedName>
        <fullName evidence="4">Amino acid transport protein</fullName>
    </recommendedName>
</protein>
<keyword evidence="3" id="KW-1185">Reference proteome</keyword>
<evidence type="ECO:0008006" key="4">
    <source>
        <dbReference type="Google" id="ProtNLM"/>
    </source>
</evidence>
<accession>N9DLA8</accession>